<dbReference type="Proteomes" id="UP001229346">
    <property type="component" value="Unassembled WGS sequence"/>
</dbReference>
<gene>
    <name evidence="4" type="ORF">J2T15_002057</name>
</gene>
<dbReference type="Gene3D" id="2.40.50.100">
    <property type="match status" value="1"/>
</dbReference>
<dbReference type="Gene3D" id="2.40.420.20">
    <property type="match status" value="1"/>
</dbReference>
<dbReference type="NCBIfam" id="TIGR01730">
    <property type="entry name" value="RND_mfp"/>
    <property type="match status" value="1"/>
</dbReference>
<comment type="caution">
    <text evidence="4">The sequence shown here is derived from an EMBL/GenBank/DDBJ whole genome shotgun (WGS) entry which is preliminary data.</text>
</comment>
<reference evidence="4 5" key="1">
    <citation type="submission" date="2023-07" db="EMBL/GenBank/DDBJ databases">
        <title>Sorghum-associated microbial communities from plants grown in Nebraska, USA.</title>
        <authorList>
            <person name="Schachtman D."/>
        </authorList>
    </citation>
    <scope>NUCLEOTIDE SEQUENCE [LARGE SCALE GENOMIC DNA]</scope>
    <source>
        <strain evidence="4 5">CC482</strain>
    </source>
</reference>
<organism evidence="4 5">
    <name type="scientific">Paenibacillus harenae</name>
    <dbReference type="NCBI Taxonomy" id="306543"/>
    <lineage>
        <taxon>Bacteria</taxon>
        <taxon>Bacillati</taxon>
        <taxon>Bacillota</taxon>
        <taxon>Bacilli</taxon>
        <taxon>Bacillales</taxon>
        <taxon>Paenibacillaceae</taxon>
        <taxon>Paenibacillus</taxon>
    </lineage>
</organism>
<dbReference type="InterPro" id="IPR006143">
    <property type="entry name" value="RND_pump_MFP"/>
</dbReference>
<keyword evidence="2" id="KW-0175">Coiled coil</keyword>
<evidence type="ECO:0000256" key="1">
    <source>
        <dbReference type="ARBA" id="ARBA00009477"/>
    </source>
</evidence>
<evidence type="ECO:0000313" key="5">
    <source>
        <dbReference type="Proteomes" id="UP001229346"/>
    </source>
</evidence>
<dbReference type="PANTHER" id="PTHR30469">
    <property type="entry name" value="MULTIDRUG RESISTANCE PROTEIN MDTA"/>
    <property type="match status" value="1"/>
</dbReference>
<comment type="similarity">
    <text evidence="1">Belongs to the membrane fusion protein (MFP) (TC 8.A.1) family.</text>
</comment>
<evidence type="ECO:0000256" key="3">
    <source>
        <dbReference type="SAM" id="MobiDB-lite"/>
    </source>
</evidence>
<feature type="region of interest" description="Disordered" evidence="3">
    <location>
        <begin position="341"/>
        <end position="369"/>
    </location>
</feature>
<accession>A0ABT9TZ18</accession>
<protein>
    <submittedName>
        <fullName evidence="4">RND family efflux transporter MFP subunit</fullName>
    </submittedName>
</protein>
<name>A0ABT9TZ18_PAEHA</name>
<dbReference type="SUPFAM" id="SSF111369">
    <property type="entry name" value="HlyD-like secretion proteins"/>
    <property type="match status" value="1"/>
</dbReference>
<feature type="coiled-coil region" evidence="2">
    <location>
        <begin position="106"/>
        <end position="166"/>
    </location>
</feature>
<dbReference type="EMBL" id="JAUSSU010000004">
    <property type="protein sequence ID" value="MDQ0112622.1"/>
    <property type="molecule type" value="Genomic_DNA"/>
</dbReference>
<keyword evidence="5" id="KW-1185">Reference proteome</keyword>
<dbReference type="RefSeq" id="WP_307203534.1">
    <property type="nucleotide sequence ID" value="NZ_JAUSSU010000004.1"/>
</dbReference>
<evidence type="ECO:0000313" key="4">
    <source>
        <dbReference type="EMBL" id="MDQ0112622.1"/>
    </source>
</evidence>
<sequence>MQTNMERRKKTLGWLIGLFFTLLLALTFLSNTIQGLSLPKVSVQKPDMGGLDLNVTGDGFLQPAHTAQLFAEGDWKVEEILKKKNDRVKRGDALVTFDTASTRRTLQDEKTRYEQQKLQMAKMMDQMKAVLSSEDSAGADNQKRDLESHKLDMQVQERKIADLEKQIAEGGTLKAPVDGIVINVNASEGAVAGRGQPIVEIADDAAGYQFSIVADSNDASMLRIGDKVRVQLDEEPRRSIEGFISDIEDAPTGGNDESSDGMNETITFDVTDAKLQPGLKAYVSISNQSRSMGMQIPKSVLEQDNNGYFVYTVMEKDGPLGTAYYAVKTYVTIRDENGDTAVTDGLMPDEPFITESSEPISDGDRVRYS</sequence>
<evidence type="ECO:0000256" key="2">
    <source>
        <dbReference type="SAM" id="Coils"/>
    </source>
</evidence>
<dbReference type="PANTHER" id="PTHR30469:SF15">
    <property type="entry name" value="HLYD FAMILY OF SECRETION PROTEINS"/>
    <property type="match status" value="1"/>
</dbReference>
<proteinExistence type="inferred from homology"/>